<accession>A0AA36BJF3</accession>
<dbReference type="EMBL" id="OX597830">
    <property type="protein sequence ID" value="CAI9735303.1"/>
    <property type="molecule type" value="Genomic_DNA"/>
</dbReference>
<feature type="transmembrane region" description="Helical" evidence="1">
    <location>
        <begin position="83"/>
        <end position="105"/>
    </location>
</feature>
<protein>
    <submittedName>
        <fullName evidence="2">Uncharacterized protein</fullName>
    </submittedName>
</protein>
<evidence type="ECO:0000313" key="3">
    <source>
        <dbReference type="Proteomes" id="UP001162480"/>
    </source>
</evidence>
<keyword evidence="1" id="KW-1133">Transmembrane helix</keyword>
<evidence type="ECO:0000313" key="2">
    <source>
        <dbReference type="EMBL" id="CAI9735303.1"/>
    </source>
</evidence>
<keyword evidence="3" id="KW-1185">Reference proteome</keyword>
<sequence>MKADNVYDDDDDKNDVDANVGANGDGGYHVNVGDVDDVDDVRVCEGGRMVWEGGRMSVIKTDDDLKDSFSGDNNPYRKKVARVVVVISVVMLIMSILLVCVSLNMSKNIDDLVRSNNDLLRKSYEKDHFEDNDNDLMNITLANTTEP</sequence>
<reference evidence="2" key="1">
    <citation type="submission" date="2023-08" db="EMBL/GenBank/DDBJ databases">
        <authorList>
            <person name="Alioto T."/>
            <person name="Alioto T."/>
            <person name="Gomez Garrido J."/>
        </authorList>
    </citation>
    <scope>NUCLEOTIDE SEQUENCE</scope>
</reference>
<keyword evidence="1" id="KW-0812">Transmembrane</keyword>
<keyword evidence="1" id="KW-0472">Membrane</keyword>
<dbReference type="Proteomes" id="UP001162480">
    <property type="component" value="Chromosome 17"/>
</dbReference>
<name>A0AA36BJF3_OCTVU</name>
<evidence type="ECO:0000256" key="1">
    <source>
        <dbReference type="SAM" id="Phobius"/>
    </source>
</evidence>
<dbReference type="AlphaFoldDB" id="A0AA36BJF3"/>
<organism evidence="2 3">
    <name type="scientific">Octopus vulgaris</name>
    <name type="common">Common octopus</name>
    <dbReference type="NCBI Taxonomy" id="6645"/>
    <lineage>
        <taxon>Eukaryota</taxon>
        <taxon>Metazoa</taxon>
        <taxon>Spiralia</taxon>
        <taxon>Lophotrochozoa</taxon>
        <taxon>Mollusca</taxon>
        <taxon>Cephalopoda</taxon>
        <taxon>Coleoidea</taxon>
        <taxon>Octopodiformes</taxon>
        <taxon>Octopoda</taxon>
        <taxon>Incirrata</taxon>
        <taxon>Octopodidae</taxon>
        <taxon>Octopus</taxon>
    </lineage>
</organism>
<gene>
    <name evidence="2" type="ORF">OCTVUL_1B020293</name>
</gene>
<proteinExistence type="predicted"/>